<evidence type="ECO:0000313" key="1">
    <source>
        <dbReference type="EMBL" id="SSA34527.1"/>
    </source>
</evidence>
<dbReference type="Proteomes" id="UP000250028">
    <property type="component" value="Unassembled WGS sequence"/>
</dbReference>
<protein>
    <recommendedName>
        <fullName evidence="3">XRE family transcriptional regulator</fullName>
    </recommendedName>
</protein>
<dbReference type="AlphaFoldDB" id="A0A2Y8ZXC4"/>
<keyword evidence="2" id="KW-1185">Reference proteome</keyword>
<dbReference type="EMBL" id="UESZ01000001">
    <property type="protein sequence ID" value="SSA34527.1"/>
    <property type="molecule type" value="Genomic_DNA"/>
</dbReference>
<sequence length="123" mass="13426">MDLTTVMFSEGLPWFAERLNRLFETVPADAKSRPPRFFTNAQIAATVRDFGVRCSEAHMSLMRNGSRNNPSAALVVAISAAFGRNPMYLIDASGSDLEVLLDEEYAAPRLETLRASGSVVSDA</sequence>
<gene>
    <name evidence="1" type="ORF">SAMN04489750_1850</name>
</gene>
<proteinExistence type="predicted"/>
<reference evidence="2" key="1">
    <citation type="submission" date="2016-10" db="EMBL/GenBank/DDBJ databases">
        <authorList>
            <person name="Varghese N."/>
            <person name="Submissions S."/>
        </authorList>
    </citation>
    <scope>NUCLEOTIDE SEQUENCE [LARGE SCALE GENOMIC DNA]</scope>
    <source>
        <strain evidence="2">DSM 22951</strain>
    </source>
</reference>
<organism evidence="1 2">
    <name type="scientific">Branchiibius hedensis</name>
    <dbReference type="NCBI Taxonomy" id="672460"/>
    <lineage>
        <taxon>Bacteria</taxon>
        <taxon>Bacillati</taxon>
        <taxon>Actinomycetota</taxon>
        <taxon>Actinomycetes</taxon>
        <taxon>Micrococcales</taxon>
        <taxon>Dermacoccaceae</taxon>
        <taxon>Branchiibius</taxon>
    </lineage>
</organism>
<evidence type="ECO:0008006" key="3">
    <source>
        <dbReference type="Google" id="ProtNLM"/>
    </source>
</evidence>
<evidence type="ECO:0000313" key="2">
    <source>
        <dbReference type="Proteomes" id="UP000250028"/>
    </source>
</evidence>
<dbReference type="InterPro" id="IPR010982">
    <property type="entry name" value="Lambda_DNA-bd_dom_sf"/>
</dbReference>
<name>A0A2Y8ZXC4_9MICO</name>
<dbReference type="GO" id="GO:0003677">
    <property type="term" value="F:DNA binding"/>
    <property type="evidence" value="ECO:0007669"/>
    <property type="project" value="InterPro"/>
</dbReference>
<dbReference type="Gene3D" id="1.10.260.40">
    <property type="entry name" value="lambda repressor-like DNA-binding domains"/>
    <property type="match status" value="1"/>
</dbReference>
<accession>A0A2Y8ZXC4</accession>